<feature type="region of interest" description="Disordered" evidence="1">
    <location>
        <begin position="1"/>
        <end position="212"/>
    </location>
</feature>
<dbReference type="Proteomes" id="UP000266723">
    <property type="component" value="Unassembled WGS sequence"/>
</dbReference>
<proteinExistence type="predicted"/>
<name>A0ABQ7F2N1_BRACR</name>
<comment type="caution">
    <text evidence="2">The sequence shown here is derived from an EMBL/GenBank/DDBJ whole genome shotgun (WGS) entry which is preliminary data.</text>
</comment>
<feature type="compositionally biased region" description="Polar residues" evidence="1">
    <location>
        <begin position="103"/>
        <end position="119"/>
    </location>
</feature>
<evidence type="ECO:0000313" key="3">
    <source>
        <dbReference type="Proteomes" id="UP000266723"/>
    </source>
</evidence>
<dbReference type="EMBL" id="QGKV02000297">
    <property type="protein sequence ID" value="KAF3609870.1"/>
    <property type="molecule type" value="Genomic_DNA"/>
</dbReference>
<evidence type="ECO:0000256" key="1">
    <source>
        <dbReference type="SAM" id="MobiDB-lite"/>
    </source>
</evidence>
<feature type="compositionally biased region" description="Low complexity" evidence="1">
    <location>
        <begin position="9"/>
        <end position="19"/>
    </location>
</feature>
<feature type="compositionally biased region" description="Polar residues" evidence="1">
    <location>
        <begin position="58"/>
        <end position="70"/>
    </location>
</feature>
<accession>A0ABQ7F2N1</accession>
<reference evidence="2 3" key="1">
    <citation type="journal article" date="2020" name="BMC Genomics">
        <title>Intraspecific diversification of the crop wild relative Brassica cretica Lam. using demographic model selection.</title>
        <authorList>
            <person name="Kioukis A."/>
            <person name="Michalopoulou V.A."/>
            <person name="Briers L."/>
            <person name="Pirintsos S."/>
            <person name="Studholme D.J."/>
            <person name="Pavlidis P."/>
            <person name="Sarris P.F."/>
        </authorList>
    </citation>
    <scope>NUCLEOTIDE SEQUENCE [LARGE SCALE GENOMIC DNA]</scope>
    <source>
        <strain evidence="3">cv. PFS-1207/04</strain>
    </source>
</reference>
<organism evidence="2 3">
    <name type="scientific">Brassica cretica</name>
    <name type="common">Mustard</name>
    <dbReference type="NCBI Taxonomy" id="69181"/>
    <lineage>
        <taxon>Eukaryota</taxon>
        <taxon>Viridiplantae</taxon>
        <taxon>Streptophyta</taxon>
        <taxon>Embryophyta</taxon>
        <taxon>Tracheophyta</taxon>
        <taxon>Spermatophyta</taxon>
        <taxon>Magnoliopsida</taxon>
        <taxon>eudicotyledons</taxon>
        <taxon>Gunneridae</taxon>
        <taxon>Pentapetalae</taxon>
        <taxon>rosids</taxon>
        <taxon>malvids</taxon>
        <taxon>Brassicales</taxon>
        <taxon>Brassicaceae</taxon>
        <taxon>Brassiceae</taxon>
        <taxon>Brassica</taxon>
    </lineage>
</organism>
<feature type="compositionally biased region" description="Polar residues" evidence="1">
    <location>
        <begin position="20"/>
        <end position="34"/>
    </location>
</feature>
<feature type="compositionally biased region" description="Basic residues" evidence="1">
    <location>
        <begin position="194"/>
        <end position="212"/>
    </location>
</feature>
<sequence>MPLISEKIVSSPPSVSLVSNKSAGPQASDLSVSHVSPRVSEPVSDLESSAMKAFVTVEVSTTPGLTNEEPSPSKHEAPSTTQSIPVKATESQSRRAKAETPAGGSTTSKVIPFSKSSLGKSPVQDLEKGTCSVADPVQKDHQKTKIREESDDDHLIKDSVSVGIMTDSSDIDSSEAEMERQRAEKAVRAASSGSKKKQKKKKSKPGKGLKSH</sequence>
<feature type="compositionally biased region" description="Basic and acidic residues" evidence="1">
    <location>
        <begin position="137"/>
        <end position="157"/>
    </location>
</feature>
<evidence type="ECO:0000313" key="2">
    <source>
        <dbReference type="EMBL" id="KAF3609870.1"/>
    </source>
</evidence>
<feature type="compositionally biased region" description="Basic and acidic residues" evidence="1">
    <location>
        <begin position="177"/>
        <end position="187"/>
    </location>
</feature>
<protein>
    <submittedName>
        <fullName evidence="2">Uncharacterized protein</fullName>
    </submittedName>
</protein>
<keyword evidence="3" id="KW-1185">Reference proteome</keyword>
<gene>
    <name evidence="2" type="ORF">DY000_02046518</name>
</gene>